<dbReference type="PANTHER" id="PTHR43198">
    <property type="entry name" value="BIFUNCTIONAL TH2 PROTEIN"/>
    <property type="match status" value="1"/>
</dbReference>
<evidence type="ECO:0000313" key="5">
    <source>
        <dbReference type="Proteomes" id="UP000663852"/>
    </source>
</evidence>
<sequence>MVTAIFNIDRMEKTLMSTITKKSSVYPVDGLSVPTVLCIGVHDATSHTIGSVVNISINQKLGCRTHPVITSVCTGQNEINLPTSVISCQLQPLRQMLIDSINIDAVGCVESVEEIREFLRNLDSKKSPVVLNLNNEARLNDDVLQATIDSILPFCSVVIITHDVIKCLRSNEQQSMQNVASKLLTMGPEAIVVQDENGQRYVVINDNNERSQSSYSLLPTRSHNSYTEDLSAAIAAFLAHGNLTLSTAIAYGDSYSTARELHQLPDVRILPYTFVQEMWSFVDDIHKRILTLPFINKMLDSTLNERIHDYYIIQDYYFFLDRGYMLNGLVNHCIHDTEVLEFLKTQLEKNKKYINTILVDNNLPPCDENTIEKMPACVYYTRMMRELGEHRGILATIAGLVGLLPCTLIYAKVGDWMIESGIRPTIKRYADFIDAYYDQARHDRLAHFIELINRLANNCSHEQKLKLKEIFRQICEYEYAFWDDAYQYGMHY</sequence>
<protein>
    <submittedName>
        <fullName evidence="4">Uncharacterized protein</fullName>
    </submittedName>
</protein>
<name>A0A815TWF2_ADIRI</name>
<evidence type="ECO:0000259" key="3">
    <source>
        <dbReference type="Pfam" id="PF08543"/>
    </source>
</evidence>
<feature type="domain" description="Pyridoxamine kinase/Phosphomethylpyrimidine kinase" evidence="3">
    <location>
        <begin position="59"/>
        <end position="257"/>
    </location>
</feature>
<dbReference type="Proteomes" id="UP000663852">
    <property type="component" value="Unassembled WGS sequence"/>
</dbReference>
<dbReference type="InterPro" id="IPR029056">
    <property type="entry name" value="Ribokinase-like"/>
</dbReference>
<dbReference type="Pfam" id="PF08543">
    <property type="entry name" value="Phos_pyr_kin"/>
    <property type="match status" value="1"/>
</dbReference>
<dbReference type="InterPro" id="IPR013749">
    <property type="entry name" value="PM/HMP-P_kinase-1"/>
</dbReference>
<dbReference type="Gene3D" id="1.20.910.10">
    <property type="entry name" value="Heme oxygenase-like"/>
    <property type="match status" value="1"/>
</dbReference>
<reference evidence="4" key="1">
    <citation type="submission" date="2021-02" db="EMBL/GenBank/DDBJ databases">
        <authorList>
            <person name="Nowell W R."/>
        </authorList>
    </citation>
    <scope>NUCLEOTIDE SEQUENCE</scope>
</reference>
<dbReference type="GO" id="GO:0005829">
    <property type="term" value="C:cytosol"/>
    <property type="evidence" value="ECO:0007669"/>
    <property type="project" value="TreeGrafter"/>
</dbReference>
<feature type="transmembrane region" description="Helical" evidence="1">
    <location>
        <begin position="392"/>
        <end position="411"/>
    </location>
</feature>
<dbReference type="SUPFAM" id="SSF48613">
    <property type="entry name" value="Heme oxygenase-like"/>
    <property type="match status" value="1"/>
</dbReference>
<dbReference type="OrthoDB" id="10028886at2759"/>
<keyword evidence="1" id="KW-1133">Transmembrane helix</keyword>
<accession>A0A815TWF2</accession>
<dbReference type="Pfam" id="PF03070">
    <property type="entry name" value="TENA_THI-4"/>
    <property type="match status" value="1"/>
</dbReference>
<proteinExistence type="predicted"/>
<organism evidence="4 5">
    <name type="scientific">Adineta ricciae</name>
    <name type="common">Rotifer</name>
    <dbReference type="NCBI Taxonomy" id="249248"/>
    <lineage>
        <taxon>Eukaryota</taxon>
        <taxon>Metazoa</taxon>
        <taxon>Spiralia</taxon>
        <taxon>Gnathifera</taxon>
        <taxon>Rotifera</taxon>
        <taxon>Eurotatoria</taxon>
        <taxon>Bdelloidea</taxon>
        <taxon>Adinetida</taxon>
        <taxon>Adinetidae</taxon>
        <taxon>Adineta</taxon>
    </lineage>
</organism>
<evidence type="ECO:0000256" key="1">
    <source>
        <dbReference type="SAM" id="Phobius"/>
    </source>
</evidence>
<dbReference type="PANTHER" id="PTHR43198:SF2">
    <property type="entry name" value="SI:CH1073-67J19.1-RELATED"/>
    <property type="match status" value="1"/>
</dbReference>
<gene>
    <name evidence="4" type="ORF">EDS130_LOCUS43331</name>
</gene>
<dbReference type="GO" id="GO:0006772">
    <property type="term" value="P:thiamine metabolic process"/>
    <property type="evidence" value="ECO:0007669"/>
    <property type="project" value="UniProtKB-ARBA"/>
</dbReference>
<dbReference type="InterPro" id="IPR016084">
    <property type="entry name" value="Haem_Oase-like_multi-hlx"/>
</dbReference>
<dbReference type="Gene3D" id="3.40.1190.20">
    <property type="match status" value="1"/>
</dbReference>
<dbReference type="InterPro" id="IPR050967">
    <property type="entry name" value="Thiamine_Salvage_TenA"/>
</dbReference>
<feature type="domain" description="Thiaminase-2/PQQC" evidence="2">
    <location>
        <begin position="283"/>
        <end position="487"/>
    </location>
</feature>
<dbReference type="InterPro" id="IPR004305">
    <property type="entry name" value="Thiaminase-2/PQQC"/>
</dbReference>
<dbReference type="SUPFAM" id="SSF53613">
    <property type="entry name" value="Ribokinase-like"/>
    <property type="match status" value="1"/>
</dbReference>
<evidence type="ECO:0000259" key="2">
    <source>
        <dbReference type="Pfam" id="PF03070"/>
    </source>
</evidence>
<keyword evidence="1" id="KW-0472">Membrane</keyword>
<comment type="caution">
    <text evidence="4">The sequence shown here is derived from an EMBL/GenBank/DDBJ whole genome shotgun (WGS) entry which is preliminary data.</text>
</comment>
<dbReference type="AlphaFoldDB" id="A0A815TWF2"/>
<keyword evidence="1" id="KW-0812">Transmembrane</keyword>
<evidence type="ECO:0000313" key="4">
    <source>
        <dbReference type="EMBL" id="CAF1512395.1"/>
    </source>
</evidence>
<dbReference type="EMBL" id="CAJNOJ010000704">
    <property type="protein sequence ID" value="CAF1512395.1"/>
    <property type="molecule type" value="Genomic_DNA"/>
</dbReference>